<feature type="compositionally biased region" description="Acidic residues" evidence="1">
    <location>
        <begin position="40"/>
        <end position="65"/>
    </location>
</feature>
<feature type="compositionally biased region" description="Polar residues" evidence="1">
    <location>
        <begin position="1258"/>
        <end position="1267"/>
    </location>
</feature>
<feature type="compositionally biased region" description="Basic and acidic residues" evidence="1">
    <location>
        <begin position="1148"/>
        <end position="1162"/>
    </location>
</feature>
<feature type="region of interest" description="Disordered" evidence="1">
    <location>
        <begin position="853"/>
        <end position="874"/>
    </location>
</feature>
<dbReference type="GeneID" id="24268565"/>
<reference evidence="2 3" key="1">
    <citation type="submission" date="2014-03" db="EMBL/GenBank/DDBJ databases">
        <title>The Genome Sequence of Plasmodium fragile nilgiri.</title>
        <authorList>
            <consortium name="The Broad Institute Genomics Platform"/>
            <consortium name="The Broad Institute Genome Sequencing Center for Infectious Disease"/>
            <person name="Neafsey D."/>
            <person name="Duraisingh M."/>
            <person name="Young S.K."/>
            <person name="Zeng Q."/>
            <person name="Gargeya S."/>
            <person name="Abouelleil A."/>
            <person name="Alvarado L."/>
            <person name="Chapman S.B."/>
            <person name="Gainer-Dewar J."/>
            <person name="Goldberg J."/>
            <person name="Griggs A."/>
            <person name="Gujja S."/>
            <person name="Hansen M."/>
            <person name="Howarth C."/>
            <person name="Imamovic A."/>
            <person name="Larimer J."/>
            <person name="Pearson M."/>
            <person name="Poon T.W."/>
            <person name="Priest M."/>
            <person name="Roberts A."/>
            <person name="Saif S."/>
            <person name="Shea T."/>
            <person name="Sykes S."/>
            <person name="Wortman J."/>
            <person name="Nusbaum C."/>
            <person name="Birren B."/>
        </authorList>
    </citation>
    <scope>NUCLEOTIDE SEQUENCE [LARGE SCALE GENOMIC DNA]</scope>
    <source>
        <strain evidence="3">nilgiri</strain>
    </source>
</reference>
<dbReference type="EMBL" id="KQ001680">
    <property type="protein sequence ID" value="KJP87083.1"/>
    <property type="molecule type" value="Genomic_DNA"/>
</dbReference>
<protein>
    <recommendedName>
        <fullName evidence="4">Leucine-rich repeat protein</fullName>
    </recommendedName>
</protein>
<feature type="region of interest" description="Disordered" evidence="1">
    <location>
        <begin position="1230"/>
        <end position="1270"/>
    </location>
</feature>
<feature type="compositionally biased region" description="Basic and acidic residues" evidence="1">
    <location>
        <begin position="226"/>
        <end position="235"/>
    </location>
</feature>
<evidence type="ECO:0008006" key="4">
    <source>
        <dbReference type="Google" id="ProtNLM"/>
    </source>
</evidence>
<feature type="region of interest" description="Disordered" evidence="1">
    <location>
        <begin position="1148"/>
        <end position="1174"/>
    </location>
</feature>
<dbReference type="SUPFAM" id="SSF52047">
    <property type="entry name" value="RNI-like"/>
    <property type="match status" value="1"/>
</dbReference>
<keyword evidence="3" id="KW-1185">Reference proteome</keyword>
<dbReference type="VEuPathDB" id="PlasmoDB:AK88_03251"/>
<dbReference type="InterPro" id="IPR032675">
    <property type="entry name" value="LRR_dom_sf"/>
</dbReference>
<dbReference type="OMA" id="YNIHSGS"/>
<evidence type="ECO:0000313" key="3">
    <source>
        <dbReference type="Proteomes" id="UP000054561"/>
    </source>
</evidence>
<feature type="region of interest" description="Disordered" evidence="1">
    <location>
        <begin position="398"/>
        <end position="425"/>
    </location>
</feature>
<feature type="region of interest" description="Disordered" evidence="1">
    <location>
        <begin position="39"/>
        <end position="66"/>
    </location>
</feature>
<accession>A0A0D9QJG7</accession>
<feature type="region of interest" description="Disordered" evidence="1">
    <location>
        <begin position="214"/>
        <end position="235"/>
    </location>
</feature>
<dbReference type="Gene3D" id="3.80.10.10">
    <property type="entry name" value="Ribonuclease Inhibitor"/>
    <property type="match status" value="1"/>
</dbReference>
<name>A0A0D9QJG7_PLAFR</name>
<gene>
    <name evidence="2" type="ORF">AK88_03251</name>
</gene>
<organism evidence="2 3">
    <name type="scientific">Plasmodium fragile</name>
    <dbReference type="NCBI Taxonomy" id="5857"/>
    <lineage>
        <taxon>Eukaryota</taxon>
        <taxon>Sar</taxon>
        <taxon>Alveolata</taxon>
        <taxon>Apicomplexa</taxon>
        <taxon>Aconoidasida</taxon>
        <taxon>Haemosporida</taxon>
        <taxon>Plasmodiidae</taxon>
        <taxon>Plasmodium</taxon>
        <taxon>Plasmodium (Plasmodium)</taxon>
    </lineage>
</organism>
<dbReference type="Proteomes" id="UP000054561">
    <property type="component" value="Unassembled WGS sequence"/>
</dbReference>
<evidence type="ECO:0000256" key="1">
    <source>
        <dbReference type="SAM" id="MobiDB-lite"/>
    </source>
</evidence>
<evidence type="ECO:0000313" key="2">
    <source>
        <dbReference type="EMBL" id="KJP87083.1"/>
    </source>
</evidence>
<sequence>MIDDNLTAAESDNNLFDEGIKFLKSEGTNSFHSVEPVVASDDECDEDVLEKDDQDEPGGPNDVEEAWEHDTCTPLGEKLKDGGHNCSLTQTTVDNSTPSDNQFSEYKNIILTLKKINESVDSTFDCNIVNLFVQEQGKLRIVCVKRCNTREGRIGQLPGKYRSVEGVEEVARGVVLPRARCVSPRRHHDWNSSLEGEQSEEAAVEAEAVAEVAAQPTRNSLRRKGEHSEGNERTQGLDRHLLGANHFISKPAKCRGSSPSCTQGFDSITCSMTSNAGGSSTAQGGMEAVEEANSEVAMDAVDQVSQHTEGAGGRGEDTTPCSEDADALDGEIFLAEKKMSDDEHGEINGSVCGSDDDGKEVNSPYGYPYGDVSSHANGHVERGNIKNSASCLRSPPYHDISGNHSVVHSSKKSAEGFHTWRGKPVNVEDGAEQSTEMKTPFCAPPNCVGKRLDGEEFPLLCYYGCGKDSVQPPWRQNQRQRLRSVQSEKTMEKRITISGSRKSVPSEYTCRRTVYTGTDMSNVGNMKMKGGVEVMHPCRVEGKDQSGNPLYHLINKNYRGGCVTNGRVLPKFKSLSNNLEEAHSDGLHFINTWMRQSNGEFGNGVLSGGVYMCESSARKDECYAGKSQGNVLNPWEDARTGQDVHPCGEAYTQEGEGRMPFFPPSARMYSRDDHLIARSECDALVPPFKGLEVNCNSSRDLSWRGSGGYGQPYRGGTSGQLPLNDQQVDAGQGEVPSNKGWSNFHAEKDIFFEAIKNIIRIMKEIKKIKINLKIERNYSLVIEDKKKKNELEKLIHYLIYQKEVRKKLKKHYFDKINKGLFTFLLRSNRANFFFTEEEVKLLKSWNEIKYTKMSSSSGENTEGEGDGGRTSLLGKSGGYVDGELSDRRKILHQLRHLNNVIGQKGSVVVEGKGEDEALWTANLGDSRGEASCGRGGKQRKNKNVKESIRSGYVATTPSCPIWYESYFIHCEKSQRNIFNIFLCLKNIKRKCISQKFKRKIKNGQIYLSKIYDGRKMLGHVKYILEELLRRNVPEIVCLHINDCFVDATISFFISLLLLLFKNVHTIKVIRCQIYYSYLSVFLSYQKRNNLKNMHFVCNSIFWTRPPDFRNLRGEVLSARQQDNLLLYFNTNYVKKRKGKRTLRGDVTETKQPCGREDERESSLEGFFEGKGSPSNGAGNGDYRIVVKRKKKVARFSVDQFYDYFVLGKEATVGGEAIRLKEETVNGDASVGGEVNVGGEARGVDNERTSLDSPANAYNIHSGSGSDENTSEDSLKEELHECLCTFPRKRIQQANFSMLKKLKLCSNKLNDDALMYICTLIKKDKLKNLKVLDLRWNNFTYRSLLALSLALTNTTVSEASDKIHYKKRKLHKLLLSGNNIKSSLYSSFLSSFCTCNFIVVKKLDFSMNVIDNDSFPITLKYFKHIFQLQKKKEKKKIKIGDDVFINLDHNNLKNSVYINKLAQLLNKFPSKRCKSNREVQTPSQETNSIGEECRQGVLLSLQYNNIKRGTLSEDPGRGSTSRIKF</sequence>
<dbReference type="OrthoDB" id="372364at2759"/>
<dbReference type="RefSeq" id="XP_012336295.1">
    <property type="nucleotide sequence ID" value="XM_012480872.1"/>
</dbReference>
<proteinExistence type="predicted"/>